<dbReference type="InterPro" id="IPR005149">
    <property type="entry name" value="Tscrpt_reg_PadR_N"/>
</dbReference>
<dbReference type="PANTHER" id="PTHR33169">
    <property type="entry name" value="PADR-FAMILY TRANSCRIPTIONAL REGULATOR"/>
    <property type="match status" value="1"/>
</dbReference>
<dbReference type="Proteomes" id="UP001157126">
    <property type="component" value="Unassembled WGS sequence"/>
</dbReference>
<dbReference type="Gene3D" id="1.10.10.10">
    <property type="entry name" value="Winged helix-like DNA-binding domain superfamily/Winged helix DNA-binding domain"/>
    <property type="match status" value="1"/>
</dbReference>
<evidence type="ECO:0000313" key="2">
    <source>
        <dbReference type="EMBL" id="GMA39750.1"/>
    </source>
</evidence>
<dbReference type="EMBL" id="BSUO01000001">
    <property type="protein sequence ID" value="GMA39750.1"/>
    <property type="molecule type" value="Genomic_DNA"/>
</dbReference>
<dbReference type="InterPro" id="IPR036390">
    <property type="entry name" value="WH_DNA-bd_sf"/>
</dbReference>
<evidence type="ECO:0000313" key="3">
    <source>
        <dbReference type="Proteomes" id="UP001157126"/>
    </source>
</evidence>
<sequence length="121" mass="13553">MTGQELRGERALTQLRRGVLEHAVLALLADRERYGYDLVTELSDAGLVASEGSVYPLLSRLRKEDLVQTTWRESESGPARRYYRLSPAGEAALAEFRVAWTQFSTSVDAVLTGHAERKDRS</sequence>
<dbReference type="SUPFAM" id="SSF46785">
    <property type="entry name" value="Winged helix' DNA-binding domain"/>
    <property type="match status" value="1"/>
</dbReference>
<protein>
    <submittedName>
        <fullName evidence="2">PadR family transcriptional regulator</fullName>
    </submittedName>
</protein>
<dbReference type="InterPro" id="IPR052509">
    <property type="entry name" value="Metal_resp_DNA-bind_regulator"/>
</dbReference>
<keyword evidence="3" id="KW-1185">Reference proteome</keyword>
<dbReference type="PANTHER" id="PTHR33169:SF14">
    <property type="entry name" value="TRANSCRIPTIONAL REGULATOR RV3488"/>
    <property type="match status" value="1"/>
</dbReference>
<feature type="domain" description="Transcription regulator PadR N-terminal" evidence="1">
    <location>
        <begin position="24"/>
        <end position="95"/>
    </location>
</feature>
<name>A0ABQ6IQY4_9MICO</name>
<organism evidence="2 3">
    <name type="scientific">Mobilicoccus caccae</name>
    <dbReference type="NCBI Taxonomy" id="1859295"/>
    <lineage>
        <taxon>Bacteria</taxon>
        <taxon>Bacillati</taxon>
        <taxon>Actinomycetota</taxon>
        <taxon>Actinomycetes</taxon>
        <taxon>Micrococcales</taxon>
        <taxon>Dermatophilaceae</taxon>
        <taxon>Mobilicoccus</taxon>
    </lineage>
</organism>
<accession>A0ABQ6IQY4</accession>
<dbReference type="Pfam" id="PF03551">
    <property type="entry name" value="PadR"/>
    <property type="match status" value="1"/>
</dbReference>
<evidence type="ECO:0000259" key="1">
    <source>
        <dbReference type="Pfam" id="PF03551"/>
    </source>
</evidence>
<gene>
    <name evidence="2" type="ORF">GCM10025883_17950</name>
</gene>
<comment type="caution">
    <text evidence="2">The sequence shown here is derived from an EMBL/GenBank/DDBJ whole genome shotgun (WGS) entry which is preliminary data.</text>
</comment>
<dbReference type="RefSeq" id="WP_284303579.1">
    <property type="nucleotide sequence ID" value="NZ_BSUO01000001.1"/>
</dbReference>
<proteinExistence type="predicted"/>
<dbReference type="InterPro" id="IPR036388">
    <property type="entry name" value="WH-like_DNA-bd_sf"/>
</dbReference>
<reference evidence="3" key="1">
    <citation type="journal article" date="2019" name="Int. J. Syst. Evol. Microbiol.">
        <title>The Global Catalogue of Microorganisms (GCM) 10K type strain sequencing project: providing services to taxonomists for standard genome sequencing and annotation.</title>
        <authorList>
            <consortium name="The Broad Institute Genomics Platform"/>
            <consortium name="The Broad Institute Genome Sequencing Center for Infectious Disease"/>
            <person name="Wu L."/>
            <person name="Ma J."/>
        </authorList>
    </citation>
    <scope>NUCLEOTIDE SEQUENCE [LARGE SCALE GENOMIC DNA]</scope>
    <source>
        <strain evidence="3">NBRC 113072</strain>
    </source>
</reference>